<accession>A0A165D7R3</accession>
<dbReference type="InParanoid" id="A0A165D7R3"/>
<evidence type="ECO:0000256" key="1">
    <source>
        <dbReference type="SAM" id="MobiDB-lite"/>
    </source>
</evidence>
<dbReference type="Proteomes" id="UP000077266">
    <property type="component" value="Unassembled WGS sequence"/>
</dbReference>
<evidence type="ECO:0000313" key="2">
    <source>
        <dbReference type="EMBL" id="KZV83960.1"/>
    </source>
</evidence>
<reference evidence="2 3" key="1">
    <citation type="journal article" date="2016" name="Mol. Biol. Evol.">
        <title>Comparative Genomics of Early-Diverging Mushroom-Forming Fungi Provides Insights into the Origins of Lignocellulose Decay Capabilities.</title>
        <authorList>
            <person name="Nagy L.G."/>
            <person name="Riley R."/>
            <person name="Tritt A."/>
            <person name="Adam C."/>
            <person name="Daum C."/>
            <person name="Floudas D."/>
            <person name="Sun H."/>
            <person name="Yadav J.S."/>
            <person name="Pangilinan J."/>
            <person name="Larsson K.H."/>
            <person name="Matsuura K."/>
            <person name="Barry K."/>
            <person name="Labutti K."/>
            <person name="Kuo R."/>
            <person name="Ohm R.A."/>
            <person name="Bhattacharya S.S."/>
            <person name="Shirouzu T."/>
            <person name="Yoshinaga Y."/>
            <person name="Martin F.M."/>
            <person name="Grigoriev I.V."/>
            <person name="Hibbett D.S."/>
        </authorList>
    </citation>
    <scope>NUCLEOTIDE SEQUENCE [LARGE SCALE GENOMIC DNA]</scope>
    <source>
        <strain evidence="2 3">HHB12029</strain>
    </source>
</reference>
<feature type="region of interest" description="Disordered" evidence="1">
    <location>
        <begin position="240"/>
        <end position="289"/>
    </location>
</feature>
<gene>
    <name evidence="2" type="ORF">EXIGLDRAFT_301418</name>
</gene>
<feature type="compositionally biased region" description="Polar residues" evidence="1">
    <location>
        <begin position="26"/>
        <end position="36"/>
    </location>
</feature>
<feature type="region of interest" description="Disordered" evidence="1">
    <location>
        <begin position="16"/>
        <end position="36"/>
    </location>
</feature>
<proteinExistence type="predicted"/>
<name>A0A165D7R3_EXIGL</name>
<protein>
    <submittedName>
        <fullName evidence="2">Uncharacterized protein</fullName>
    </submittedName>
</protein>
<evidence type="ECO:0000313" key="3">
    <source>
        <dbReference type="Proteomes" id="UP000077266"/>
    </source>
</evidence>
<feature type="compositionally biased region" description="Basic residues" evidence="1">
    <location>
        <begin position="263"/>
        <end position="289"/>
    </location>
</feature>
<dbReference type="AlphaFoldDB" id="A0A165D7R3"/>
<organism evidence="2 3">
    <name type="scientific">Exidia glandulosa HHB12029</name>
    <dbReference type="NCBI Taxonomy" id="1314781"/>
    <lineage>
        <taxon>Eukaryota</taxon>
        <taxon>Fungi</taxon>
        <taxon>Dikarya</taxon>
        <taxon>Basidiomycota</taxon>
        <taxon>Agaricomycotina</taxon>
        <taxon>Agaricomycetes</taxon>
        <taxon>Auriculariales</taxon>
        <taxon>Exidiaceae</taxon>
        <taxon>Exidia</taxon>
    </lineage>
</organism>
<keyword evidence="3" id="KW-1185">Reference proteome</keyword>
<sequence length="289" mass="30455">MNPLFPASNAQDYANAYTGGFDPSESGGTSTRTTPTMGADFGGFDAGAAWASEGDAYFPRVAYDGATWPNGSFHAANHMRVPDAPLPPPSFDPEHPFADLYPATRDRAFDATYGNGSLDGGAMNFSIVPPQVGVGPPYALSHYPVPDSSVNNPFHAMYPGMQRPFVGDFNGGAMAAPNPSYPIYQSPPHPPAFNAVLERSHTGYPNFAPANHPYLPPSPPVDMSAQDTSTIHASQRVPYDDAGSLDVQGPLVPAAGIDVPPARGRKGKAKKPKAKAKANRARKQKGTCA</sequence>
<dbReference type="EMBL" id="KV426247">
    <property type="protein sequence ID" value="KZV83960.1"/>
    <property type="molecule type" value="Genomic_DNA"/>
</dbReference>